<accession>A0ABS5NWY3</accession>
<dbReference type="RefSeq" id="WP_213103761.1">
    <property type="nucleotide sequence ID" value="NZ_JAGYPM010000004.1"/>
</dbReference>
<comment type="caution">
    <text evidence="1">The sequence shown here is derived from an EMBL/GenBank/DDBJ whole genome shotgun (WGS) entry which is preliminary data.</text>
</comment>
<protein>
    <submittedName>
        <fullName evidence="1">Uncharacterized protein</fullName>
    </submittedName>
</protein>
<evidence type="ECO:0000313" key="1">
    <source>
        <dbReference type="EMBL" id="MBS4192342.1"/>
    </source>
</evidence>
<sequence>MFGLGLLGIWVAQGFDEWIRGIFALRRWLSKPWLMKKEAKYEMTTNRG</sequence>
<organism evidence="1 2">
    <name type="scientific">Cytobacillus citreus</name>
    <dbReference type="NCBI Taxonomy" id="2833586"/>
    <lineage>
        <taxon>Bacteria</taxon>
        <taxon>Bacillati</taxon>
        <taxon>Bacillota</taxon>
        <taxon>Bacilli</taxon>
        <taxon>Bacillales</taxon>
        <taxon>Bacillaceae</taxon>
        <taxon>Cytobacillus</taxon>
    </lineage>
</organism>
<evidence type="ECO:0000313" key="2">
    <source>
        <dbReference type="Proteomes" id="UP000681027"/>
    </source>
</evidence>
<name>A0ABS5NWY3_9BACI</name>
<dbReference type="EMBL" id="JAGYPM010000004">
    <property type="protein sequence ID" value="MBS4192342.1"/>
    <property type="molecule type" value="Genomic_DNA"/>
</dbReference>
<reference evidence="1 2" key="1">
    <citation type="submission" date="2021-05" db="EMBL/GenBank/DDBJ databases">
        <title>Novel Bacillus species.</title>
        <authorList>
            <person name="Liu G."/>
        </authorList>
    </citation>
    <scope>NUCLEOTIDE SEQUENCE [LARGE SCALE GENOMIC DNA]</scope>
    <source>
        <strain evidence="1 2">FJAT-49705</strain>
    </source>
</reference>
<dbReference type="Proteomes" id="UP000681027">
    <property type="component" value="Unassembled WGS sequence"/>
</dbReference>
<keyword evidence="2" id="KW-1185">Reference proteome</keyword>
<gene>
    <name evidence="1" type="ORF">KHA94_19470</name>
</gene>
<proteinExistence type="predicted"/>